<name>A0A1M6BDD3_9BURK</name>
<protein>
    <submittedName>
        <fullName evidence="1">Uncharacterized protein</fullName>
    </submittedName>
</protein>
<keyword evidence="2" id="KW-1185">Reference proteome</keyword>
<gene>
    <name evidence="1" type="ORF">SAMN04488135_1258</name>
</gene>
<dbReference type="AlphaFoldDB" id="A0A1M6BDD3"/>
<organism evidence="1 2">
    <name type="scientific">Pollutimonas bauzanensis</name>
    <dbReference type="NCBI Taxonomy" id="658167"/>
    <lineage>
        <taxon>Bacteria</taxon>
        <taxon>Pseudomonadati</taxon>
        <taxon>Pseudomonadota</taxon>
        <taxon>Betaproteobacteria</taxon>
        <taxon>Burkholderiales</taxon>
        <taxon>Alcaligenaceae</taxon>
        <taxon>Pollutimonas</taxon>
    </lineage>
</organism>
<accession>A0A1M6BDD3</accession>
<evidence type="ECO:0000313" key="1">
    <source>
        <dbReference type="EMBL" id="SHI46725.1"/>
    </source>
</evidence>
<reference evidence="1 2" key="1">
    <citation type="submission" date="2016-11" db="EMBL/GenBank/DDBJ databases">
        <authorList>
            <person name="Jaros S."/>
            <person name="Januszkiewicz K."/>
            <person name="Wedrychowicz H."/>
        </authorList>
    </citation>
    <scope>NUCLEOTIDE SEQUENCE [LARGE SCALE GENOMIC DNA]</scope>
    <source>
        <strain evidence="1 2">CGMCC 1.10190</strain>
    </source>
</reference>
<dbReference type="RefSeq" id="WP_073110070.1">
    <property type="nucleotide sequence ID" value="NZ_FQXE01000025.1"/>
</dbReference>
<dbReference type="EMBL" id="FQXE01000025">
    <property type="protein sequence ID" value="SHI46725.1"/>
    <property type="molecule type" value="Genomic_DNA"/>
</dbReference>
<dbReference type="STRING" id="658167.SAMN04488135_1258"/>
<evidence type="ECO:0000313" key="2">
    <source>
        <dbReference type="Proteomes" id="UP000184226"/>
    </source>
</evidence>
<dbReference type="Proteomes" id="UP000184226">
    <property type="component" value="Unassembled WGS sequence"/>
</dbReference>
<sequence>MDYFKNNGLFIDMILSSNCAMEAVAARGRMGSGKADAAVHCIATFMAQAHEHCVSGYAKKPPEDFP</sequence>
<proteinExistence type="predicted"/>